<organism evidence="3 4">
    <name type="scientific">Nematocida displodere</name>
    <dbReference type="NCBI Taxonomy" id="1805483"/>
    <lineage>
        <taxon>Eukaryota</taxon>
        <taxon>Fungi</taxon>
        <taxon>Fungi incertae sedis</taxon>
        <taxon>Microsporidia</taxon>
        <taxon>Nematocida</taxon>
    </lineage>
</organism>
<feature type="transmembrane region" description="Helical" evidence="2">
    <location>
        <begin position="26"/>
        <end position="45"/>
    </location>
</feature>
<evidence type="ECO:0000256" key="1">
    <source>
        <dbReference type="SAM" id="MobiDB-lite"/>
    </source>
</evidence>
<keyword evidence="4" id="KW-1185">Reference proteome</keyword>
<comment type="caution">
    <text evidence="3">The sequence shown here is derived from an EMBL/GenBank/DDBJ whole genome shotgun (WGS) entry which is preliminary data.</text>
</comment>
<keyword evidence="2" id="KW-1133">Transmembrane helix</keyword>
<evidence type="ECO:0000313" key="4">
    <source>
        <dbReference type="Proteomes" id="UP000185944"/>
    </source>
</evidence>
<reference evidence="3 4" key="1">
    <citation type="submission" date="2016-02" db="EMBL/GenBank/DDBJ databases">
        <title>Discovery of a natural microsporidian pathogen with a broad tissue tropism in Caenorhabditis elegans.</title>
        <authorList>
            <person name="Luallen R.J."/>
            <person name="Reinke A.W."/>
            <person name="Tong L."/>
            <person name="Botts M.R."/>
            <person name="Felix M.-A."/>
            <person name="Troemel E.R."/>
        </authorList>
    </citation>
    <scope>NUCLEOTIDE SEQUENCE [LARGE SCALE GENOMIC DNA]</scope>
    <source>
        <strain evidence="3 4">JUm2807</strain>
    </source>
</reference>
<keyword evidence="2" id="KW-0472">Membrane</keyword>
<dbReference type="GeneID" id="93647597"/>
<keyword evidence="2" id="KW-0812">Transmembrane</keyword>
<gene>
    <name evidence="3" type="ORF">NEDG_01247</name>
</gene>
<name>A0A177EBB5_9MICR</name>
<protein>
    <submittedName>
        <fullName evidence="3">Uncharacterized protein</fullName>
    </submittedName>
</protein>
<evidence type="ECO:0000313" key="3">
    <source>
        <dbReference type="EMBL" id="OAG29108.1"/>
    </source>
</evidence>
<sequence>MQTTPDPEPLTIQHTPAPSKRSRKNVFWAVSIALLVSAGMAFYWLTPSLTQAPPPAPAPGPAPTQDTNTGSPAPEPSAPPIDLLDSFLNSPHTASTIAFFGAAGCELAITADGSEPQIRKEQPGTTTMHLHQVSADEIPPALASGLVFGMLVIVCSNPALPTNSDLPCESRVLRLEKLLAAFGTVNASCLQVQGIVCLPEDLALPKTRFAVDVKCLILSHLSAAALEWAARTIGLENCSLALKICDAPDVQSLSVLGGFSVRVLHELDIRHLPQLVDLTCRLLGDAAFEGRLFLYGISPELAQTSSLARNWACLGVDLAVWNKLTQCFDDTIQIESLFLVTNPDTLQASPIPAYPSLRQPKVRGLHLYQASGADTMSLATARTLLNWAASLFFGLDSLSVNAAGEQQIDGDLETYIQAGPVRVVSSPTLSSLTICARPCMLADPSPSAPENNLYIFPTPHYLM</sequence>
<dbReference type="AlphaFoldDB" id="A0A177EBB5"/>
<evidence type="ECO:0000256" key="2">
    <source>
        <dbReference type="SAM" id="Phobius"/>
    </source>
</evidence>
<proteinExistence type="predicted"/>
<feature type="region of interest" description="Disordered" evidence="1">
    <location>
        <begin position="53"/>
        <end position="83"/>
    </location>
</feature>
<dbReference type="EMBL" id="LTDL01000042">
    <property type="protein sequence ID" value="OAG29108.1"/>
    <property type="molecule type" value="Genomic_DNA"/>
</dbReference>
<accession>A0A177EBB5</accession>
<dbReference type="RefSeq" id="XP_067543853.1">
    <property type="nucleotide sequence ID" value="XM_067688665.1"/>
</dbReference>
<feature type="compositionally biased region" description="Pro residues" evidence="1">
    <location>
        <begin position="53"/>
        <end position="62"/>
    </location>
</feature>
<dbReference type="VEuPathDB" id="MicrosporidiaDB:NEDG_01247"/>
<dbReference type="Proteomes" id="UP000185944">
    <property type="component" value="Unassembled WGS sequence"/>
</dbReference>